<protein>
    <submittedName>
        <fullName evidence="1">Uncharacterized protein</fullName>
    </submittedName>
</protein>
<name>A0A0D1K2R0_9LACO</name>
<gene>
    <name evidence="1" type="ORF">QX99_02057</name>
</gene>
<comment type="caution">
    <text evidence="1">The sequence shown here is derived from an EMBL/GenBank/DDBJ whole genome shotgun (WGS) entry which is preliminary data.</text>
</comment>
<proteinExistence type="predicted"/>
<dbReference type="EMBL" id="JWHU01000041">
    <property type="protein sequence ID" value="KIU19249.1"/>
    <property type="molecule type" value="Genomic_DNA"/>
</dbReference>
<dbReference type="Proteomes" id="UP000032287">
    <property type="component" value="Unassembled WGS sequence"/>
</dbReference>
<evidence type="ECO:0000313" key="2">
    <source>
        <dbReference type="Proteomes" id="UP000032287"/>
    </source>
</evidence>
<reference evidence="1" key="1">
    <citation type="journal article" date="2015" name="Microbiology (Mosc.)">
        <title>Genomics of the Weissella cibaria species with an examination of its metabolic traits.</title>
        <authorList>
            <person name="Lynch K.M."/>
            <person name="Lucid A."/>
            <person name="Arendt E.K."/>
            <person name="Sleator R.D."/>
            <person name="Lucey B."/>
            <person name="Coffey A."/>
        </authorList>
    </citation>
    <scope>NUCLEOTIDE SEQUENCE [LARGE SCALE GENOMIC DNA]</scope>
    <source>
        <strain evidence="1">MG1</strain>
    </source>
</reference>
<organism evidence="1 2">
    <name type="scientific">Weissella cibaria</name>
    <dbReference type="NCBI Taxonomy" id="137591"/>
    <lineage>
        <taxon>Bacteria</taxon>
        <taxon>Bacillati</taxon>
        <taxon>Bacillota</taxon>
        <taxon>Bacilli</taxon>
        <taxon>Lactobacillales</taxon>
        <taxon>Lactobacillaceae</taxon>
        <taxon>Weissella</taxon>
    </lineage>
</organism>
<sequence length="77" mass="8807">MTDANLDERLNQYLHVAPVINDYVVSLGLHEFEGEKPAVVSYDESSRTDEVEYRILRTGMVGKLQLELPTALLSYHR</sequence>
<evidence type="ECO:0000313" key="1">
    <source>
        <dbReference type="EMBL" id="KIU19249.1"/>
    </source>
</evidence>
<accession>A0A0D1K2R0</accession>
<dbReference type="RefSeq" id="WP_160289367.1">
    <property type="nucleotide sequence ID" value="NZ_JALOCT010000013.1"/>
</dbReference>
<keyword evidence="2" id="KW-1185">Reference proteome</keyword>
<dbReference type="AlphaFoldDB" id="A0A0D1K2R0"/>
<dbReference type="PATRIC" id="fig|137591.25.peg.2026"/>